<reference evidence="1 2" key="1">
    <citation type="submission" date="2022-03" db="EMBL/GenBank/DDBJ databases">
        <authorList>
            <person name="Macdonald S."/>
            <person name="Ahmed S."/>
            <person name="Newling K."/>
        </authorList>
    </citation>
    <scope>NUCLEOTIDE SEQUENCE [LARGE SCALE GENOMIC DNA]</scope>
</reference>
<evidence type="ECO:0000313" key="1">
    <source>
        <dbReference type="EMBL" id="CAH8383516.1"/>
    </source>
</evidence>
<gene>
    <name evidence="1" type="ORF">ERUC_LOCUS35999</name>
</gene>
<dbReference type="EMBL" id="CAKOAT010590376">
    <property type="protein sequence ID" value="CAH8383516.1"/>
    <property type="molecule type" value="Genomic_DNA"/>
</dbReference>
<proteinExistence type="predicted"/>
<keyword evidence="2" id="KW-1185">Reference proteome</keyword>
<name>A0ABC8LIN7_ERUVS</name>
<accession>A0ABC8LIN7</accession>
<organism evidence="1 2">
    <name type="scientific">Eruca vesicaria subsp. sativa</name>
    <name type="common">Garden rocket</name>
    <name type="synonym">Eruca sativa</name>
    <dbReference type="NCBI Taxonomy" id="29727"/>
    <lineage>
        <taxon>Eukaryota</taxon>
        <taxon>Viridiplantae</taxon>
        <taxon>Streptophyta</taxon>
        <taxon>Embryophyta</taxon>
        <taxon>Tracheophyta</taxon>
        <taxon>Spermatophyta</taxon>
        <taxon>Magnoliopsida</taxon>
        <taxon>eudicotyledons</taxon>
        <taxon>Gunneridae</taxon>
        <taxon>Pentapetalae</taxon>
        <taxon>rosids</taxon>
        <taxon>malvids</taxon>
        <taxon>Brassicales</taxon>
        <taxon>Brassicaceae</taxon>
        <taxon>Brassiceae</taxon>
        <taxon>Eruca</taxon>
    </lineage>
</organism>
<comment type="caution">
    <text evidence="1">The sequence shown here is derived from an EMBL/GenBank/DDBJ whole genome shotgun (WGS) entry which is preliminary data.</text>
</comment>
<dbReference type="Proteomes" id="UP001642260">
    <property type="component" value="Unassembled WGS sequence"/>
</dbReference>
<dbReference type="AlphaFoldDB" id="A0ABC8LIN7"/>
<sequence>MDTILLKLAFQTSIYILWKKRNSRRHGGLCALVEATSKAIGKVIKNRISSLKYRGKQA</sequence>
<evidence type="ECO:0000313" key="2">
    <source>
        <dbReference type="Proteomes" id="UP001642260"/>
    </source>
</evidence>
<protein>
    <submittedName>
        <fullName evidence="1">Uncharacterized protein</fullName>
    </submittedName>
</protein>